<dbReference type="AlphaFoldDB" id="A0A914WWJ1"/>
<evidence type="ECO:0000313" key="7">
    <source>
        <dbReference type="WBParaSite" id="PSAMB.scaffold5378size11837.g26524.t1"/>
    </source>
</evidence>
<dbReference type="InterPro" id="IPR027417">
    <property type="entry name" value="P-loop_NTPase"/>
</dbReference>
<dbReference type="SUPFAM" id="SSF52540">
    <property type="entry name" value="P-loop containing nucleoside triphosphate hydrolases"/>
    <property type="match status" value="1"/>
</dbReference>
<dbReference type="GO" id="GO:0043139">
    <property type="term" value="F:5'-3' DNA helicase activity"/>
    <property type="evidence" value="ECO:0007669"/>
    <property type="project" value="TreeGrafter"/>
</dbReference>
<keyword evidence="2" id="KW-0378">Hydrolase</keyword>
<dbReference type="Gene3D" id="3.40.50.300">
    <property type="entry name" value="P-loop containing nucleotide triphosphate hydrolases"/>
    <property type="match status" value="1"/>
</dbReference>
<dbReference type="GO" id="GO:0016787">
    <property type="term" value="F:hydrolase activity"/>
    <property type="evidence" value="ECO:0007669"/>
    <property type="project" value="UniProtKB-KW"/>
</dbReference>
<dbReference type="PANTHER" id="PTHR43788">
    <property type="entry name" value="DNA2/NAM7 HELICASE FAMILY MEMBER"/>
    <property type="match status" value="1"/>
</dbReference>
<evidence type="ECO:0000256" key="2">
    <source>
        <dbReference type="ARBA" id="ARBA00022801"/>
    </source>
</evidence>
<dbReference type="Pfam" id="PF13087">
    <property type="entry name" value="AAA_12"/>
    <property type="match status" value="1"/>
</dbReference>
<dbReference type="InterPro" id="IPR041679">
    <property type="entry name" value="DNA2/NAM7-like_C"/>
</dbReference>
<reference evidence="7" key="1">
    <citation type="submission" date="2022-11" db="UniProtKB">
        <authorList>
            <consortium name="WormBaseParasite"/>
        </authorList>
    </citation>
    <scope>IDENTIFICATION</scope>
</reference>
<accession>A0A914WWJ1</accession>
<dbReference type="GO" id="GO:0005524">
    <property type="term" value="F:ATP binding"/>
    <property type="evidence" value="ECO:0007669"/>
    <property type="project" value="UniProtKB-KW"/>
</dbReference>
<name>A0A914WWJ1_9BILA</name>
<sequence length="178" mass="19599">MQYSTMMCVARLAPESARQLIFVGDIRQLCPQVDRLTGESSLIAVAGVLDGSVSGPEEYGAEPNANGKERSAHLRHQYRRTDGRIRGRSLRNLAEALAAATLTKVLLKVGMTRKDIVVITMYEAQRRLIIHALEQEDVGEVNVFSVDKAKGSEAELTILSLVRASDEVMDKSYLAHCI</sequence>
<keyword evidence="4" id="KW-0067">ATP-binding</keyword>
<evidence type="ECO:0000256" key="1">
    <source>
        <dbReference type="ARBA" id="ARBA00022741"/>
    </source>
</evidence>
<keyword evidence="6" id="KW-1185">Reference proteome</keyword>
<evidence type="ECO:0000313" key="6">
    <source>
        <dbReference type="Proteomes" id="UP000887566"/>
    </source>
</evidence>
<dbReference type="PANTHER" id="PTHR43788:SF8">
    <property type="entry name" value="DNA-BINDING PROTEIN SMUBP-2"/>
    <property type="match status" value="1"/>
</dbReference>
<feature type="domain" description="DNA2/NAM7 helicase-like C-terminal" evidence="5">
    <location>
        <begin position="84"/>
        <end position="166"/>
    </location>
</feature>
<evidence type="ECO:0000256" key="4">
    <source>
        <dbReference type="ARBA" id="ARBA00022840"/>
    </source>
</evidence>
<keyword evidence="1" id="KW-0547">Nucleotide-binding</keyword>
<organism evidence="6 7">
    <name type="scientific">Plectus sambesii</name>
    <dbReference type="NCBI Taxonomy" id="2011161"/>
    <lineage>
        <taxon>Eukaryota</taxon>
        <taxon>Metazoa</taxon>
        <taxon>Ecdysozoa</taxon>
        <taxon>Nematoda</taxon>
        <taxon>Chromadorea</taxon>
        <taxon>Plectida</taxon>
        <taxon>Plectina</taxon>
        <taxon>Plectoidea</taxon>
        <taxon>Plectidae</taxon>
        <taxon>Plectus</taxon>
    </lineage>
</organism>
<keyword evidence="3" id="KW-0347">Helicase</keyword>
<dbReference type="Proteomes" id="UP000887566">
    <property type="component" value="Unplaced"/>
</dbReference>
<protein>
    <submittedName>
        <fullName evidence="7">DNA2/NAM7 helicase-like C-terminal domain-containing protein</fullName>
    </submittedName>
</protein>
<evidence type="ECO:0000259" key="5">
    <source>
        <dbReference type="Pfam" id="PF13087"/>
    </source>
</evidence>
<dbReference type="InterPro" id="IPR050534">
    <property type="entry name" value="Coronavir_polyprotein_1ab"/>
</dbReference>
<proteinExistence type="predicted"/>
<dbReference type="WBParaSite" id="PSAMB.scaffold5378size11837.g26524.t1">
    <property type="protein sequence ID" value="PSAMB.scaffold5378size11837.g26524.t1"/>
    <property type="gene ID" value="PSAMB.scaffold5378size11837.g26524"/>
</dbReference>
<evidence type="ECO:0000256" key="3">
    <source>
        <dbReference type="ARBA" id="ARBA00022806"/>
    </source>
</evidence>